<dbReference type="PANTHER" id="PTHR47963">
    <property type="entry name" value="DEAD-BOX ATP-DEPENDENT RNA HELICASE 47, MITOCHONDRIAL"/>
    <property type="match status" value="1"/>
</dbReference>
<keyword evidence="5" id="KW-0547">Nucleotide-binding</keyword>
<evidence type="ECO:0000256" key="9">
    <source>
        <dbReference type="ARBA" id="ARBA00023118"/>
    </source>
</evidence>
<dbReference type="GO" id="GO:0051607">
    <property type="term" value="P:defense response to virus"/>
    <property type="evidence" value="ECO:0007669"/>
    <property type="project" value="UniProtKB-KW"/>
</dbReference>
<dbReference type="InterPro" id="IPR027417">
    <property type="entry name" value="P-loop_NTPase"/>
</dbReference>
<evidence type="ECO:0000256" key="3">
    <source>
        <dbReference type="ARBA" id="ARBA00022722"/>
    </source>
</evidence>
<dbReference type="NCBIfam" id="TIGR01596">
    <property type="entry name" value="cas3_HD"/>
    <property type="match status" value="1"/>
</dbReference>
<name>A0A7K2IWZ5_9ACTN</name>
<dbReference type="InterPro" id="IPR006483">
    <property type="entry name" value="CRISPR-assoc_Cas3_HD"/>
</dbReference>
<dbReference type="InterPro" id="IPR014001">
    <property type="entry name" value="Helicase_ATP-bd"/>
</dbReference>
<evidence type="ECO:0000256" key="1">
    <source>
        <dbReference type="ARBA" id="ARBA00006847"/>
    </source>
</evidence>
<keyword evidence="9" id="KW-0051">Antiviral defense</keyword>
<dbReference type="SMART" id="SM00490">
    <property type="entry name" value="HELICc"/>
    <property type="match status" value="1"/>
</dbReference>
<dbReference type="GO" id="GO:0003724">
    <property type="term" value="F:RNA helicase activity"/>
    <property type="evidence" value="ECO:0007669"/>
    <property type="project" value="TreeGrafter"/>
</dbReference>
<dbReference type="GO" id="GO:0005524">
    <property type="term" value="F:ATP binding"/>
    <property type="evidence" value="ECO:0007669"/>
    <property type="project" value="UniProtKB-KW"/>
</dbReference>
<dbReference type="CDD" id="cd09641">
    <property type="entry name" value="Cas3''_I"/>
    <property type="match status" value="1"/>
</dbReference>
<dbReference type="EMBL" id="WWHY01000001">
    <property type="protein sequence ID" value="MYR34366.1"/>
    <property type="molecule type" value="Genomic_DNA"/>
</dbReference>
<dbReference type="InterPro" id="IPR041372">
    <property type="entry name" value="Cas3_C"/>
</dbReference>
<dbReference type="Proteomes" id="UP000467124">
    <property type="component" value="Unassembled WGS sequence"/>
</dbReference>
<evidence type="ECO:0000256" key="7">
    <source>
        <dbReference type="ARBA" id="ARBA00022806"/>
    </source>
</evidence>
<evidence type="ECO:0000256" key="6">
    <source>
        <dbReference type="ARBA" id="ARBA00022801"/>
    </source>
</evidence>
<dbReference type="InterPro" id="IPR006474">
    <property type="entry name" value="Helicase_Cas3_CRISPR-ass_core"/>
</dbReference>
<gene>
    <name evidence="11" type="primary">cas3</name>
    <name evidence="11" type="ORF">GTW20_19485</name>
</gene>
<evidence type="ECO:0000256" key="8">
    <source>
        <dbReference type="ARBA" id="ARBA00022840"/>
    </source>
</evidence>
<evidence type="ECO:0000259" key="10">
    <source>
        <dbReference type="PROSITE" id="PS51643"/>
    </source>
</evidence>
<dbReference type="InterPro" id="IPR050547">
    <property type="entry name" value="DEAD_box_RNA_helicases"/>
</dbReference>
<accession>A0A7K2IWZ5</accession>
<evidence type="ECO:0000313" key="11">
    <source>
        <dbReference type="EMBL" id="MYR34366.1"/>
    </source>
</evidence>
<dbReference type="InterPro" id="IPR011545">
    <property type="entry name" value="DEAD/DEAH_box_helicase_dom"/>
</dbReference>
<proteinExistence type="inferred from homology"/>
<keyword evidence="7" id="KW-0347">Helicase</keyword>
<dbReference type="GO" id="GO:0004518">
    <property type="term" value="F:nuclease activity"/>
    <property type="evidence" value="ECO:0007669"/>
    <property type="project" value="UniProtKB-KW"/>
</dbReference>
<dbReference type="InterPro" id="IPR054712">
    <property type="entry name" value="Cas3-like_dom"/>
</dbReference>
<dbReference type="Pfam" id="PF00270">
    <property type="entry name" value="DEAD"/>
    <property type="match status" value="1"/>
</dbReference>
<sequence>MIETPSRALVPPLVTVLWGKTGEVDRDMPDDAWHPLLFHMIDSANVAGQIWDRYLSTAMRTALGPPGIGRALYMWLAGLHDLGKASPVHQKLSPHHYQRVHAVVPHTAECEEGFPHARLSAYMAMEILEQEEGWSFEVALWIADVLGGHHGTFPSGSGTHDPERRTVGGEAYRQARRFLFDSITEYCGVDLDRLRDHIPNMGAQLSFAGAVVMADWLASNSGYFGYDSSETKPEESLYRKISEQTARDRFQEITELNRVWFPEPGDSAHDLYRRRFGIEEPHGTQTLVDEIARAAANPGLMVIEAPTGEGKTEAALAAAEILAGRFGFNGLFFALPTQATSNSIFDRLLKKWEESQPLKPTVSLVHGKARLKKEFTELPSGAVADGGCDSLTASSWMRGSKKALLNPVAVGTIDQLLFAGVAARYLQLRHLGLANKVVVIDEVHAYDTYMSEILHRTLHWLGWHGVPVVLLSATLPPNQRRELLNAYSGAPNLTLEGSGYPRVTWVEAPTMDQRLAWKEGDGTEPALLSRSAETRRGSNIRLEFSPEAEDGDLEGILGERLRGSPKANVLVLRNTVQRAQDTYDKLRAQFPDFEIRLAHARFTARDRERIDRELMDRYGPPEEKRKRPTHSIVVATQVAEQSLDVDFDLVVSDLAPIDLLLQRAGRCHRHEREEGERGTLTTPTLIITGYHRGDDGPPRLLGRTRRPYDHHLLYRTLAALTHPEQRPSVNVPEDVPHLIELVYGDTEIGPRSWQEVMTDARKDCERHRSRLEAHAHSVLIAEGDPEQPALSGIHPFGNDHRVSEDEEEAAHMLPVRHGADSVEVILLRRTSDAQAVTVSRVVKEGEEESPVTIPLDRTPPKKLISHLGDQAIRLPLWQLDKTLPVCPKAWERAPWAKRLRVLLLDATSSGRQGGKTYTYSPETGWKPQQ</sequence>
<dbReference type="AlphaFoldDB" id="A0A7K2IWZ5"/>
<dbReference type="SMART" id="SM00487">
    <property type="entry name" value="DEXDc"/>
    <property type="match status" value="1"/>
</dbReference>
<comment type="caution">
    <text evidence="11">The sequence shown here is derived from an EMBL/GenBank/DDBJ whole genome shotgun (WGS) entry which is preliminary data.</text>
</comment>
<dbReference type="PANTHER" id="PTHR47963:SF9">
    <property type="entry name" value="CRISPR-ASSOCIATED ENDONUCLEASE_HELICASE CAS3"/>
    <property type="match status" value="1"/>
</dbReference>
<evidence type="ECO:0000256" key="5">
    <source>
        <dbReference type="ARBA" id="ARBA00022741"/>
    </source>
</evidence>
<keyword evidence="4" id="KW-0479">Metal-binding</keyword>
<evidence type="ECO:0000313" key="12">
    <source>
        <dbReference type="Proteomes" id="UP000467124"/>
    </source>
</evidence>
<evidence type="ECO:0000256" key="2">
    <source>
        <dbReference type="ARBA" id="ARBA00009046"/>
    </source>
</evidence>
<reference evidence="11 12" key="1">
    <citation type="journal article" date="2019" name="Nat. Commun.">
        <title>The antimicrobial potential of Streptomyces from insect microbiomes.</title>
        <authorList>
            <person name="Chevrette M.G."/>
            <person name="Carlson C.M."/>
            <person name="Ortega H.E."/>
            <person name="Thomas C."/>
            <person name="Ananiev G.E."/>
            <person name="Barns K.J."/>
            <person name="Book A.J."/>
            <person name="Cagnazzo J."/>
            <person name="Carlos C."/>
            <person name="Flanigan W."/>
            <person name="Grubbs K.J."/>
            <person name="Horn H.A."/>
            <person name="Hoffmann F.M."/>
            <person name="Klassen J.L."/>
            <person name="Knack J.J."/>
            <person name="Lewin G.R."/>
            <person name="McDonald B.R."/>
            <person name="Muller L."/>
            <person name="Melo W.G.P."/>
            <person name="Pinto-Tomas A.A."/>
            <person name="Schmitz A."/>
            <person name="Wendt-Pienkowski E."/>
            <person name="Wildman S."/>
            <person name="Zhao M."/>
            <person name="Zhang F."/>
            <person name="Bugni T.S."/>
            <person name="Andes D.R."/>
            <person name="Pupo M.T."/>
            <person name="Currie C.R."/>
        </authorList>
    </citation>
    <scope>NUCLEOTIDE SEQUENCE [LARGE SCALE GENOMIC DNA]</scope>
    <source>
        <strain evidence="11 12">SID5840</strain>
    </source>
</reference>
<dbReference type="GO" id="GO:0046872">
    <property type="term" value="F:metal ion binding"/>
    <property type="evidence" value="ECO:0007669"/>
    <property type="project" value="UniProtKB-KW"/>
</dbReference>
<protein>
    <submittedName>
        <fullName evidence="11">CRISPR-associated helicase Cas3</fullName>
    </submittedName>
</protein>
<dbReference type="RefSeq" id="WP_161111519.1">
    <property type="nucleotide sequence ID" value="NZ_WWHY01000001.1"/>
</dbReference>
<dbReference type="NCBIfam" id="TIGR01587">
    <property type="entry name" value="cas3_core"/>
    <property type="match status" value="1"/>
</dbReference>
<keyword evidence="6" id="KW-0378">Hydrolase</keyword>
<dbReference type="PROSITE" id="PS51643">
    <property type="entry name" value="HD_CAS3"/>
    <property type="match status" value="1"/>
</dbReference>
<comment type="similarity">
    <text evidence="2">In the central section; belongs to the CRISPR-associated helicase Cas3 family.</text>
</comment>
<dbReference type="SUPFAM" id="SSF52540">
    <property type="entry name" value="P-loop containing nucleoside triphosphate hydrolases"/>
    <property type="match status" value="1"/>
</dbReference>
<dbReference type="Pfam" id="PF18395">
    <property type="entry name" value="Cas3_C"/>
    <property type="match status" value="1"/>
</dbReference>
<dbReference type="InterPro" id="IPR001650">
    <property type="entry name" value="Helicase_C-like"/>
</dbReference>
<dbReference type="Gene3D" id="1.10.3210.30">
    <property type="match status" value="1"/>
</dbReference>
<feature type="domain" description="HD Cas3-type" evidence="10">
    <location>
        <begin position="29"/>
        <end position="217"/>
    </location>
</feature>
<dbReference type="Gene3D" id="3.40.50.300">
    <property type="entry name" value="P-loop containing nucleotide triphosphate hydrolases"/>
    <property type="match status" value="2"/>
</dbReference>
<keyword evidence="8" id="KW-0067">ATP-binding</keyword>
<dbReference type="Pfam" id="PF18019">
    <property type="entry name" value="Cas3_HD"/>
    <property type="match status" value="1"/>
</dbReference>
<organism evidence="11 12">
    <name type="scientific">Nocardiopsis alba</name>
    <dbReference type="NCBI Taxonomy" id="53437"/>
    <lineage>
        <taxon>Bacteria</taxon>
        <taxon>Bacillati</taxon>
        <taxon>Actinomycetota</taxon>
        <taxon>Actinomycetes</taxon>
        <taxon>Streptosporangiales</taxon>
        <taxon>Nocardiopsidaceae</taxon>
        <taxon>Nocardiopsis</taxon>
    </lineage>
</organism>
<evidence type="ECO:0000256" key="4">
    <source>
        <dbReference type="ARBA" id="ARBA00022723"/>
    </source>
</evidence>
<dbReference type="GO" id="GO:0016787">
    <property type="term" value="F:hydrolase activity"/>
    <property type="evidence" value="ECO:0007669"/>
    <property type="project" value="UniProtKB-KW"/>
</dbReference>
<dbReference type="GO" id="GO:0003723">
    <property type="term" value="F:RNA binding"/>
    <property type="evidence" value="ECO:0007669"/>
    <property type="project" value="TreeGrafter"/>
</dbReference>
<dbReference type="Pfam" id="PF22590">
    <property type="entry name" value="Cas3-like_C_2"/>
    <property type="match status" value="1"/>
</dbReference>
<comment type="similarity">
    <text evidence="1">In the N-terminal section; belongs to the CRISPR-associated nuclease Cas3-HD family.</text>
</comment>
<dbReference type="InterPro" id="IPR038257">
    <property type="entry name" value="CRISPR-assoc_Cas3_HD_sf"/>
</dbReference>
<keyword evidence="3" id="KW-0540">Nuclease</keyword>